<keyword evidence="12" id="KW-1185">Reference proteome</keyword>
<feature type="transmembrane region" description="Helical" evidence="10">
    <location>
        <begin position="207"/>
        <end position="224"/>
    </location>
</feature>
<comment type="subcellular location">
    <subcellularLocation>
        <location evidence="2">Endomembrane system</location>
        <topology evidence="2">Multi-pass membrane protein</topology>
    </subcellularLocation>
    <subcellularLocation>
        <location evidence="1">Vacuole</location>
    </subcellularLocation>
</comment>
<dbReference type="EMBL" id="ML977041">
    <property type="protein sequence ID" value="KAF1949119.1"/>
    <property type="molecule type" value="Genomic_DNA"/>
</dbReference>
<keyword evidence="8 10" id="KW-0472">Membrane</keyword>
<evidence type="ECO:0000256" key="4">
    <source>
        <dbReference type="ARBA" id="ARBA00022554"/>
    </source>
</evidence>
<dbReference type="GO" id="GO:0012505">
    <property type="term" value="C:endomembrane system"/>
    <property type="evidence" value="ECO:0007669"/>
    <property type="project" value="UniProtKB-SubCell"/>
</dbReference>
<evidence type="ECO:0000256" key="8">
    <source>
        <dbReference type="ARBA" id="ARBA00023136"/>
    </source>
</evidence>
<dbReference type="GO" id="GO:0015101">
    <property type="term" value="F:organic cation transmembrane transporter activity"/>
    <property type="evidence" value="ECO:0007669"/>
    <property type="project" value="UniProtKB-ARBA"/>
</dbReference>
<gene>
    <name evidence="11" type="ORF">CC80DRAFT_484919</name>
</gene>
<evidence type="ECO:0000256" key="9">
    <source>
        <dbReference type="ARBA" id="ARBA00038039"/>
    </source>
</evidence>
<comment type="similarity">
    <text evidence="9">Belongs to the laat-1 family.</text>
</comment>
<dbReference type="OrthoDB" id="8048523at2759"/>
<evidence type="ECO:0000256" key="7">
    <source>
        <dbReference type="ARBA" id="ARBA00022989"/>
    </source>
</evidence>
<dbReference type="GO" id="GO:0034488">
    <property type="term" value="P:basic amino acid transmembrane export from vacuole"/>
    <property type="evidence" value="ECO:0007669"/>
    <property type="project" value="UniProtKB-ARBA"/>
</dbReference>
<evidence type="ECO:0000256" key="1">
    <source>
        <dbReference type="ARBA" id="ARBA00004116"/>
    </source>
</evidence>
<feature type="transmembrane region" description="Helical" evidence="10">
    <location>
        <begin position="244"/>
        <end position="264"/>
    </location>
</feature>
<keyword evidence="6" id="KW-0677">Repeat</keyword>
<evidence type="ECO:0000256" key="3">
    <source>
        <dbReference type="ARBA" id="ARBA00022448"/>
    </source>
</evidence>
<dbReference type="Pfam" id="PF04193">
    <property type="entry name" value="PQ-loop"/>
    <property type="match status" value="2"/>
</dbReference>
<feature type="transmembrane region" description="Helical" evidence="10">
    <location>
        <begin position="14"/>
        <end position="35"/>
    </location>
</feature>
<dbReference type="FunFam" id="1.20.1280.290:FF:000011">
    <property type="entry name" value="PQ loop repeat protein"/>
    <property type="match status" value="1"/>
</dbReference>
<reference evidence="11" key="1">
    <citation type="journal article" date="2020" name="Stud. Mycol.">
        <title>101 Dothideomycetes genomes: a test case for predicting lifestyles and emergence of pathogens.</title>
        <authorList>
            <person name="Haridas S."/>
            <person name="Albert R."/>
            <person name="Binder M."/>
            <person name="Bloem J."/>
            <person name="Labutti K."/>
            <person name="Salamov A."/>
            <person name="Andreopoulos B."/>
            <person name="Baker S."/>
            <person name="Barry K."/>
            <person name="Bills G."/>
            <person name="Bluhm B."/>
            <person name="Cannon C."/>
            <person name="Castanera R."/>
            <person name="Culley D."/>
            <person name="Daum C."/>
            <person name="Ezra D."/>
            <person name="Gonzalez J."/>
            <person name="Henrissat B."/>
            <person name="Kuo A."/>
            <person name="Liang C."/>
            <person name="Lipzen A."/>
            <person name="Lutzoni F."/>
            <person name="Magnuson J."/>
            <person name="Mondo S."/>
            <person name="Nolan M."/>
            <person name="Ohm R."/>
            <person name="Pangilinan J."/>
            <person name="Park H.-J."/>
            <person name="Ramirez L."/>
            <person name="Alfaro M."/>
            <person name="Sun H."/>
            <person name="Tritt A."/>
            <person name="Yoshinaga Y."/>
            <person name="Zwiers L.-H."/>
            <person name="Turgeon B."/>
            <person name="Goodwin S."/>
            <person name="Spatafora J."/>
            <person name="Crous P."/>
            <person name="Grigoriev I."/>
        </authorList>
    </citation>
    <scope>NUCLEOTIDE SEQUENCE</scope>
    <source>
        <strain evidence="11">CBS 675.92</strain>
    </source>
</reference>
<keyword evidence="3" id="KW-0813">Transport</keyword>
<dbReference type="PANTHER" id="PTHR16201">
    <property type="entry name" value="SEVEN TRANSMEMBRANE PROTEIN 1-RELATED"/>
    <property type="match status" value="1"/>
</dbReference>
<organism evidence="11 12">
    <name type="scientific">Byssothecium circinans</name>
    <dbReference type="NCBI Taxonomy" id="147558"/>
    <lineage>
        <taxon>Eukaryota</taxon>
        <taxon>Fungi</taxon>
        <taxon>Dikarya</taxon>
        <taxon>Ascomycota</taxon>
        <taxon>Pezizomycotina</taxon>
        <taxon>Dothideomycetes</taxon>
        <taxon>Pleosporomycetidae</taxon>
        <taxon>Pleosporales</taxon>
        <taxon>Massarineae</taxon>
        <taxon>Massarinaceae</taxon>
        <taxon>Byssothecium</taxon>
    </lineage>
</organism>
<dbReference type="SMART" id="SM00679">
    <property type="entry name" value="CTNS"/>
    <property type="match status" value="2"/>
</dbReference>
<keyword evidence="7 10" id="KW-1133">Transmembrane helix</keyword>
<dbReference type="InterPro" id="IPR051415">
    <property type="entry name" value="LAAT-1"/>
</dbReference>
<evidence type="ECO:0000256" key="6">
    <source>
        <dbReference type="ARBA" id="ARBA00022737"/>
    </source>
</evidence>
<feature type="transmembrane region" description="Helical" evidence="10">
    <location>
        <begin position="47"/>
        <end position="68"/>
    </location>
</feature>
<dbReference type="PANTHER" id="PTHR16201:SF35">
    <property type="entry name" value="VACUOLAR AMINO ACID TRANSPORTER YPQ1-RELATED"/>
    <property type="match status" value="1"/>
</dbReference>
<accession>A0A6A5TBL7</accession>
<sequence length="325" mass="35933">MVALVSLSDLDIDAFSGICGTISIVAWVVVFSPQIYKNFRRGSSDGLSLNFLAVWLLGDIFNVVGAVLQGVRPTMIILAVYFTVADVVLLAQCFFYRGFAWKDDGAVPPVPPTLRPTEREESNETTTLLDGPMVANQRQTPDNHHNETYVFEESANPTAHTLLPMHLKNAAIIIAVCATGMVIWSFSNQSTSHNPTHPAPVREIPAFDVWGQIFGWLCAVFYFGSRFPQLILNWRRKSVEGLSVLFFLFACLGNSTFVLSILAFDATGAVSNRCLESCGAREVYGRHILVNLPWLVDGVGTMLLDVAIFAQFLHYGEVKPIRDEV</sequence>
<dbReference type="Proteomes" id="UP000800035">
    <property type="component" value="Unassembled WGS sequence"/>
</dbReference>
<dbReference type="Gene3D" id="1.20.1280.290">
    <property type="match status" value="2"/>
</dbReference>
<keyword evidence="5 10" id="KW-0812">Transmembrane</keyword>
<dbReference type="GO" id="GO:0015174">
    <property type="term" value="F:basic amino acid transmembrane transporter activity"/>
    <property type="evidence" value="ECO:0007669"/>
    <property type="project" value="UniProtKB-ARBA"/>
</dbReference>
<evidence type="ECO:0000256" key="5">
    <source>
        <dbReference type="ARBA" id="ARBA00022692"/>
    </source>
</evidence>
<dbReference type="InterPro" id="IPR006603">
    <property type="entry name" value="PQ-loop_rpt"/>
</dbReference>
<dbReference type="AlphaFoldDB" id="A0A6A5TBL7"/>
<feature type="transmembrane region" description="Helical" evidence="10">
    <location>
        <begin position="170"/>
        <end position="187"/>
    </location>
</feature>
<dbReference type="GO" id="GO:0034490">
    <property type="term" value="P:basic amino acid transmembrane import into vacuole"/>
    <property type="evidence" value="ECO:0007669"/>
    <property type="project" value="UniProtKB-ARBA"/>
</dbReference>
<dbReference type="GO" id="GO:0005773">
    <property type="term" value="C:vacuole"/>
    <property type="evidence" value="ECO:0007669"/>
    <property type="project" value="UniProtKB-SubCell"/>
</dbReference>
<protein>
    <submittedName>
        <fullName evidence="11">PQ-loop-domain-containing protein</fullName>
    </submittedName>
</protein>
<proteinExistence type="inferred from homology"/>
<evidence type="ECO:0000256" key="10">
    <source>
        <dbReference type="SAM" id="Phobius"/>
    </source>
</evidence>
<dbReference type="GO" id="GO:0015179">
    <property type="term" value="F:L-amino acid transmembrane transporter activity"/>
    <property type="evidence" value="ECO:0007669"/>
    <property type="project" value="UniProtKB-ARBA"/>
</dbReference>
<evidence type="ECO:0000313" key="12">
    <source>
        <dbReference type="Proteomes" id="UP000800035"/>
    </source>
</evidence>
<feature type="transmembrane region" description="Helical" evidence="10">
    <location>
        <begin position="74"/>
        <end position="96"/>
    </location>
</feature>
<keyword evidence="4" id="KW-0926">Vacuole</keyword>
<evidence type="ECO:0000313" key="11">
    <source>
        <dbReference type="EMBL" id="KAF1949119.1"/>
    </source>
</evidence>
<name>A0A6A5TBL7_9PLEO</name>
<dbReference type="GO" id="GO:0098588">
    <property type="term" value="C:bounding membrane of organelle"/>
    <property type="evidence" value="ECO:0007669"/>
    <property type="project" value="UniProtKB-ARBA"/>
</dbReference>
<evidence type="ECO:0000256" key="2">
    <source>
        <dbReference type="ARBA" id="ARBA00004127"/>
    </source>
</evidence>